<evidence type="ECO:0000313" key="2">
    <source>
        <dbReference type="EMBL" id="NOL44940.1"/>
    </source>
</evidence>
<reference evidence="2 3" key="1">
    <citation type="submission" date="2020-05" db="EMBL/GenBank/DDBJ databases">
        <title>Genome sequence of Kribbella sandramycini ATCC 39419.</title>
        <authorList>
            <person name="Maclea K.S."/>
            <person name="Fair J.L."/>
        </authorList>
    </citation>
    <scope>NUCLEOTIDE SEQUENCE [LARGE SCALE GENOMIC DNA]</scope>
    <source>
        <strain evidence="2 3">ATCC 39419</strain>
    </source>
</reference>
<evidence type="ECO:0000313" key="4">
    <source>
        <dbReference type="Proteomes" id="UP000553957"/>
    </source>
</evidence>
<comment type="caution">
    <text evidence="2">The sequence shown here is derived from an EMBL/GenBank/DDBJ whole genome shotgun (WGS) entry which is preliminary data.</text>
</comment>
<dbReference type="AlphaFoldDB" id="A0A7Y4L5T8"/>
<dbReference type="Proteomes" id="UP000553957">
    <property type="component" value="Unassembled WGS sequence"/>
</dbReference>
<organism evidence="2 3">
    <name type="scientific">Kribbella sandramycini</name>
    <dbReference type="NCBI Taxonomy" id="60450"/>
    <lineage>
        <taxon>Bacteria</taxon>
        <taxon>Bacillati</taxon>
        <taxon>Actinomycetota</taxon>
        <taxon>Actinomycetes</taxon>
        <taxon>Propionibacteriales</taxon>
        <taxon>Kribbellaceae</taxon>
        <taxon>Kribbella</taxon>
    </lineage>
</organism>
<accession>A0A7Y4L5T8</accession>
<dbReference type="EMBL" id="JACHKF010000001">
    <property type="protein sequence ID" value="MBB6565934.1"/>
    <property type="molecule type" value="Genomic_DNA"/>
</dbReference>
<dbReference type="Proteomes" id="UP000534306">
    <property type="component" value="Unassembled WGS sequence"/>
</dbReference>
<proteinExistence type="predicted"/>
<gene>
    <name evidence="1" type="ORF">HNR71_001571</name>
    <name evidence="2" type="ORF">HPO96_32280</name>
</gene>
<name>A0A7Y4L5T8_9ACTN</name>
<keyword evidence="3" id="KW-1185">Reference proteome</keyword>
<dbReference type="EMBL" id="JABJRC010000010">
    <property type="protein sequence ID" value="NOL44940.1"/>
    <property type="molecule type" value="Genomic_DNA"/>
</dbReference>
<protein>
    <submittedName>
        <fullName evidence="2">Uncharacterized protein</fullName>
    </submittedName>
</protein>
<reference evidence="1 4" key="2">
    <citation type="submission" date="2020-08" db="EMBL/GenBank/DDBJ databases">
        <title>Sequencing the genomes of 1000 actinobacteria strains.</title>
        <authorList>
            <person name="Klenk H.-P."/>
        </authorList>
    </citation>
    <scope>NUCLEOTIDE SEQUENCE [LARGE SCALE GENOMIC DNA]</scope>
    <source>
        <strain evidence="1 4">DSM 15626</strain>
    </source>
</reference>
<dbReference type="RefSeq" id="WP_171678198.1">
    <property type="nucleotide sequence ID" value="NZ_BAAAGT010000001.1"/>
</dbReference>
<sequence length="136" mass="14920">MQFEQFDTEYRKVLDAVRTGMDEAQARPEIDRLRSLAAALTDPNDRTDAAHDLELLEDVLGTPPAAPRSARLQQAYELQAVAVAETGTPAERIERLQRALAELAELVDGAEPADQEEMRGIGHTLSLLVGALEAER</sequence>
<evidence type="ECO:0000313" key="3">
    <source>
        <dbReference type="Proteomes" id="UP000534306"/>
    </source>
</evidence>
<evidence type="ECO:0000313" key="1">
    <source>
        <dbReference type="EMBL" id="MBB6565934.1"/>
    </source>
</evidence>